<reference evidence="2" key="1">
    <citation type="submission" date="2019-04" db="EMBL/GenBank/DDBJ databases">
        <title>Friends and foes A comparative genomics study of 23 Aspergillus species from section Flavi.</title>
        <authorList>
            <consortium name="DOE Joint Genome Institute"/>
            <person name="Kjaerbolling I."/>
            <person name="Vesth T."/>
            <person name="Frisvad J.C."/>
            <person name="Nybo J.L."/>
            <person name="Theobald S."/>
            <person name="Kildgaard S."/>
            <person name="Isbrandt T."/>
            <person name="Kuo A."/>
            <person name="Sato A."/>
            <person name="Lyhne E.K."/>
            <person name="Kogle M.E."/>
            <person name="Wiebenga A."/>
            <person name="Kun R.S."/>
            <person name="Lubbers R.J."/>
            <person name="Makela M.R."/>
            <person name="Barry K."/>
            <person name="Chovatia M."/>
            <person name="Clum A."/>
            <person name="Daum C."/>
            <person name="Haridas S."/>
            <person name="He G."/>
            <person name="LaButti K."/>
            <person name="Lipzen A."/>
            <person name="Mondo S."/>
            <person name="Riley R."/>
            <person name="Salamov A."/>
            <person name="Simmons B.A."/>
            <person name="Magnuson J.K."/>
            <person name="Henrissat B."/>
            <person name="Mortensen U.H."/>
            <person name="Larsen T.O."/>
            <person name="Devries R.P."/>
            <person name="Grigoriev I.V."/>
            <person name="Machida M."/>
            <person name="Baker S.E."/>
            <person name="Andersen M.R."/>
        </authorList>
    </citation>
    <scope>NUCLEOTIDE SEQUENCE</scope>
    <source>
        <strain evidence="2">CBS 117612</strain>
    </source>
</reference>
<dbReference type="Proteomes" id="UP000325558">
    <property type="component" value="Unassembled WGS sequence"/>
</dbReference>
<organism evidence="2">
    <name type="scientific">Aspergillus arachidicola</name>
    <dbReference type="NCBI Taxonomy" id="656916"/>
    <lineage>
        <taxon>Eukaryota</taxon>
        <taxon>Fungi</taxon>
        <taxon>Dikarya</taxon>
        <taxon>Ascomycota</taxon>
        <taxon>Pezizomycotina</taxon>
        <taxon>Eurotiomycetes</taxon>
        <taxon>Eurotiomycetidae</taxon>
        <taxon>Eurotiales</taxon>
        <taxon>Aspergillaceae</taxon>
        <taxon>Aspergillus</taxon>
        <taxon>Aspergillus subgen. Circumdati</taxon>
    </lineage>
</organism>
<evidence type="ECO:0000313" key="2">
    <source>
        <dbReference type="EMBL" id="KAE8347107.1"/>
    </source>
</evidence>
<protein>
    <recommendedName>
        <fullName evidence="3">Transmembrane protein</fullName>
    </recommendedName>
</protein>
<evidence type="ECO:0008006" key="3">
    <source>
        <dbReference type="Google" id="ProtNLM"/>
    </source>
</evidence>
<keyword evidence="1" id="KW-0472">Membrane</keyword>
<feature type="transmembrane region" description="Helical" evidence="1">
    <location>
        <begin position="5"/>
        <end position="23"/>
    </location>
</feature>
<feature type="transmembrane region" description="Helical" evidence="1">
    <location>
        <begin position="29"/>
        <end position="49"/>
    </location>
</feature>
<gene>
    <name evidence="2" type="ORF">BDV24DRAFT_122842</name>
</gene>
<sequence length="54" mass="6465">MVMGLMVVAMVAFFSFFFLFILFLNNYLVIILVFIEWVLKVWIGVAVWGDRRWC</sequence>
<dbReference type="AlphaFoldDB" id="A0A5N6YNV8"/>
<dbReference type="EMBL" id="ML737114">
    <property type="protein sequence ID" value="KAE8347107.1"/>
    <property type="molecule type" value="Genomic_DNA"/>
</dbReference>
<keyword evidence="1" id="KW-0812">Transmembrane</keyword>
<accession>A0A5N6YNV8</accession>
<proteinExistence type="predicted"/>
<keyword evidence="1" id="KW-1133">Transmembrane helix</keyword>
<name>A0A5N6YNV8_9EURO</name>
<evidence type="ECO:0000256" key="1">
    <source>
        <dbReference type="SAM" id="Phobius"/>
    </source>
</evidence>